<dbReference type="InterPro" id="IPR013083">
    <property type="entry name" value="Znf_RING/FYVE/PHD"/>
</dbReference>
<evidence type="ECO:0000259" key="6">
    <source>
        <dbReference type="PROSITE" id="PS50089"/>
    </source>
</evidence>
<evidence type="ECO:0000256" key="2">
    <source>
        <dbReference type="ARBA" id="ARBA00022771"/>
    </source>
</evidence>
<keyword evidence="2 4" id="KW-0863">Zinc-finger</keyword>
<dbReference type="EMBL" id="CAVLGL010000126">
    <property type="protein sequence ID" value="CAK1601093.1"/>
    <property type="molecule type" value="Genomic_DNA"/>
</dbReference>
<keyword evidence="8" id="KW-1185">Reference proteome</keyword>
<feature type="transmembrane region" description="Helical" evidence="5">
    <location>
        <begin position="18"/>
        <end position="42"/>
    </location>
</feature>
<sequence length="323" mass="37943">MISVVTNLVNLIATVTQWVFVTASVLGKLIVAVISTIFGVFYESAQRILLFFQIVYEDNVTIFTEELPNLTIYIIETAVKQWYQVQNYLNMMYYGLVDNFKLIFGLIYWSFEEIFVVISDIFMLWKKTFIFLGETLWLMLTFIPIHLPQIMREMWISVSGSIYHVMFHAYMSLLHFTNFLTDVPLESFIGILITMIIVRLCLHFRFTLRSQMSTVYWNCKRKVLYLYYTIYNYFNDYETRLIAQMSGGQQMTTQEEGAVQSADEVLSAAEALCIICQERPKCVLILPCRHVCLCTECCMRLYGYQRTCPICRTFIYHSVPVYL</sequence>
<dbReference type="GO" id="GO:0004842">
    <property type="term" value="F:ubiquitin-protein transferase activity"/>
    <property type="evidence" value="ECO:0007669"/>
    <property type="project" value="TreeGrafter"/>
</dbReference>
<keyword evidence="1" id="KW-0479">Metal-binding</keyword>
<accession>A0AAV1M080</accession>
<evidence type="ECO:0000256" key="5">
    <source>
        <dbReference type="SAM" id="Phobius"/>
    </source>
</evidence>
<dbReference type="PROSITE" id="PS50089">
    <property type="entry name" value="ZF_RING_2"/>
    <property type="match status" value="1"/>
</dbReference>
<dbReference type="Gene3D" id="3.30.40.10">
    <property type="entry name" value="Zinc/RING finger domain, C3HC4 (zinc finger)"/>
    <property type="match status" value="1"/>
</dbReference>
<feature type="domain" description="RING-type" evidence="6">
    <location>
        <begin position="273"/>
        <end position="312"/>
    </location>
</feature>
<gene>
    <name evidence="7" type="ORF">PARMNEM_LOCUS19770</name>
</gene>
<dbReference type="GO" id="GO:0016567">
    <property type="term" value="P:protein ubiquitination"/>
    <property type="evidence" value="ECO:0007669"/>
    <property type="project" value="TreeGrafter"/>
</dbReference>
<evidence type="ECO:0000256" key="3">
    <source>
        <dbReference type="ARBA" id="ARBA00022833"/>
    </source>
</evidence>
<keyword evidence="3" id="KW-0862">Zinc</keyword>
<comment type="caution">
    <text evidence="7">The sequence shown here is derived from an EMBL/GenBank/DDBJ whole genome shotgun (WGS) entry which is preliminary data.</text>
</comment>
<evidence type="ECO:0000256" key="4">
    <source>
        <dbReference type="PROSITE-ProRule" id="PRU00175"/>
    </source>
</evidence>
<dbReference type="Proteomes" id="UP001314205">
    <property type="component" value="Unassembled WGS sequence"/>
</dbReference>
<dbReference type="GO" id="GO:0008270">
    <property type="term" value="F:zinc ion binding"/>
    <property type="evidence" value="ECO:0007669"/>
    <property type="project" value="UniProtKB-KW"/>
</dbReference>
<dbReference type="PANTHER" id="PTHR12183:SF32">
    <property type="entry name" value="MITOCHONDRIAL E3 UBIQUITIN PROTEIN LIGASE 1"/>
    <property type="match status" value="1"/>
</dbReference>
<dbReference type="InterPro" id="IPR001841">
    <property type="entry name" value="Znf_RING"/>
</dbReference>
<feature type="transmembrane region" description="Helical" evidence="5">
    <location>
        <begin position="129"/>
        <end position="147"/>
    </location>
</feature>
<keyword evidence="5" id="KW-1133">Transmembrane helix</keyword>
<evidence type="ECO:0000313" key="8">
    <source>
        <dbReference type="Proteomes" id="UP001314205"/>
    </source>
</evidence>
<keyword evidence="5" id="KW-0812">Transmembrane</keyword>
<keyword evidence="5" id="KW-0472">Membrane</keyword>
<feature type="transmembrane region" description="Helical" evidence="5">
    <location>
        <begin position="102"/>
        <end position="123"/>
    </location>
</feature>
<proteinExistence type="predicted"/>
<organism evidence="7 8">
    <name type="scientific">Parnassius mnemosyne</name>
    <name type="common">clouded apollo</name>
    <dbReference type="NCBI Taxonomy" id="213953"/>
    <lineage>
        <taxon>Eukaryota</taxon>
        <taxon>Metazoa</taxon>
        <taxon>Ecdysozoa</taxon>
        <taxon>Arthropoda</taxon>
        <taxon>Hexapoda</taxon>
        <taxon>Insecta</taxon>
        <taxon>Pterygota</taxon>
        <taxon>Neoptera</taxon>
        <taxon>Endopterygota</taxon>
        <taxon>Lepidoptera</taxon>
        <taxon>Glossata</taxon>
        <taxon>Ditrysia</taxon>
        <taxon>Papilionoidea</taxon>
        <taxon>Papilionidae</taxon>
        <taxon>Parnassiinae</taxon>
        <taxon>Parnassini</taxon>
        <taxon>Parnassius</taxon>
        <taxon>Driopa</taxon>
    </lineage>
</organism>
<name>A0AAV1M080_9NEOP</name>
<dbReference type="AlphaFoldDB" id="A0AAV1M080"/>
<dbReference type="PANTHER" id="PTHR12183">
    <property type="entry name" value="MITOCHONDRIAL UBIQUITIN LIGASE ACTIVATOR OF NFKB 1"/>
    <property type="match status" value="1"/>
</dbReference>
<protein>
    <recommendedName>
        <fullName evidence="6">RING-type domain-containing protein</fullName>
    </recommendedName>
</protein>
<dbReference type="SUPFAM" id="SSF57850">
    <property type="entry name" value="RING/U-box"/>
    <property type="match status" value="1"/>
</dbReference>
<feature type="transmembrane region" description="Helical" evidence="5">
    <location>
        <begin position="154"/>
        <end position="171"/>
    </location>
</feature>
<evidence type="ECO:0000313" key="7">
    <source>
        <dbReference type="EMBL" id="CAK1601093.1"/>
    </source>
</evidence>
<evidence type="ECO:0000256" key="1">
    <source>
        <dbReference type="ARBA" id="ARBA00022723"/>
    </source>
</evidence>
<reference evidence="7 8" key="1">
    <citation type="submission" date="2023-11" db="EMBL/GenBank/DDBJ databases">
        <authorList>
            <person name="Hedman E."/>
            <person name="Englund M."/>
            <person name="Stromberg M."/>
            <person name="Nyberg Akerstrom W."/>
            <person name="Nylinder S."/>
            <person name="Jareborg N."/>
            <person name="Kallberg Y."/>
            <person name="Kronander E."/>
        </authorList>
    </citation>
    <scope>NUCLEOTIDE SEQUENCE [LARGE SCALE GENOMIC DNA]</scope>
</reference>
<dbReference type="InterPro" id="IPR051652">
    <property type="entry name" value="MDM2_MDM4_MUL1"/>
</dbReference>
<dbReference type="Pfam" id="PF13920">
    <property type="entry name" value="zf-C3HC4_3"/>
    <property type="match status" value="1"/>
</dbReference>
<feature type="transmembrane region" description="Helical" evidence="5">
    <location>
        <begin position="183"/>
        <end position="202"/>
    </location>
</feature>